<evidence type="ECO:0000313" key="2">
    <source>
        <dbReference type="EMBL" id="PYG84794.1"/>
    </source>
</evidence>
<name>A0A318XS68_9FIRM</name>
<dbReference type="EMBL" id="QKMR01000031">
    <property type="protein sequence ID" value="PYG84794.1"/>
    <property type="molecule type" value="Genomic_DNA"/>
</dbReference>
<evidence type="ECO:0000313" key="3">
    <source>
        <dbReference type="Proteomes" id="UP000248132"/>
    </source>
</evidence>
<organism evidence="2 3">
    <name type="scientific">Ruminiclostridium sufflavum DSM 19573</name>
    <dbReference type="NCBI Taxonomy" id="1121337"/>
    <lineage>
        <taxon>Bacteria</taxon>
        <taxon>Bacillati</taxon>
        <taxon>Bacillota</taxon>
        <taxon>Clostridia</taxon>
        <taxon>Eubacteriales</taxon>
        <taxon>Oscillospiraceae</taxon>
        <taxon>Ruminiclostridium</taxon>
    </lineage>
</organism>
<protein>
    <submittedName>
        <fullName evidence="2">Uncharacterized protein DUF4314</fullName>
    </submittedName>
</protein>
<dbReference type="Pfam" id="PF14192">
    <property type="entry name" value="DUF4314"/>
    <property type="match status" value="1"/>
</dbReference>
<gene>
    <name evidence="2" type="ORF">LY28_03587</name>
</gene>
<comment type="caution">
    <text evidence="2">The sequence shown here is derived from an EMBL/GenBank/DDBJ whole genome shotgun (WGS) entry which is preliminary data.</text>
</comment>
<feature type="domain" description="DUF4314" evidence="1">
    <location>
        <begin position="6"/>
        <end position="73"/>
    </location>
</feature>
<dbReference type="OrthoDB" id="9813511at2"/>
<accession>A0A318XS68</accession>
<dbReference type="Proteomes" id="UP000248132">
    <property type="component" value="Unassembled WGS sequence"/>
</dbReference>
<reference evidence="2 3" key="1">
    <citation type="submission" date="2018-06" db="EMBL/GenBank/DDBJ databases">
        <title>Genomic Encyclopedia of Type Strains, Phase I: the one thousand microbial genomes (KMG-I) project.</title>
        <authorList>
            <person name="Kyrpides N."/>
        </authorList>
    </citation>
    <scope>NUCLEOTIDE SEQUENCE [LARGE SCALE GENOMIC DNA]</scope>
    <source>
        <strain evidence="2 3">DSM 19573</strain>
    </source>
</reference>
<dbReference type="InterPro" id="IPR025463">
    <property type="entry name" value="DUF4314"/>
</dbReference>
<proteinExistence type="predicted"/>
<dbReference type="RefSeq" id="WP_110463533.1">
    <property type="nucleotide sequence ID" value="NZ_QKMR01000031.1"/>
</dbReference>
<evidence type="ECO:0000259" key="1">
    <source>
        <dbReference type="Pfam" id="PF14192"/>
    </source>
</evidence>
<dbReference type="AlphaFoldDB" id="A0A318XS68"/>
<keyword evidence="3" id="KW-1185">Reference proteome</keyword>
<sequence>MNRISKEHLSNLRKKFLPGTRVELVRMNDPYTKLEEGTTGTVVMVDDIGTIHVKWDCGSCLGIVYGEDSCTII</sequence>